<dbReference type="CDD" id="cd00209">
    <property type="entry name" value="DHFR"/>
    <property type="match status" value="1"/>
</dbReference>
<dbReference type="PRINTS" id="PR00070">
    <property type="entry name" value="DHFR"/>
</dbReference>
<evidence type="ECO:0000256" key="1">
    <source>
        <dbReference type="ARBA" id="ARBA00004903"/>
    </source>
</evidence>
<evidence type="ECO:0000256" key="6">
    <source>
        <dbReference type="ARBA" id="ARBA00023002"/>
    </source>
</evidence>
<evidence type="ECO:0000259" key="9">
    <source>
        <dbReference type="PROSITE" id="PS51330"/>
    </source>
</evidence>
<keyword evidence="11" id="KW-1185">Reference proteome</keyword>
<evidence type="ECO:0000256" key="2">
    <source>
        <dbReference type="ARBA" id="ARBA00009539"/>
    </source>
</evidence>
<dbReference type="InterPro" id="IPR024072">
    <property type="entry name" value="DHFR-like_dom_sf"/>
</dbReference>
<protein>
    <recommendedName>
        <fullName evidence="3 8">Dihydrofolate reductase</fullName>
        <ecNumber evidence="3 8">1.5.1.3</ecNumber>
    </recommendedName>
</protein>
<comment type="similarity">
    <text evidence="2 8">Belongs to the dihydrofolate reductase family.</text>
</comment>
<reference evidence="11" key="1">
    <citation type="journal article" date="2019" name="Int. J. Syst. Evol. Microbiol.">
        <title>The Global Catalogue of Microorganisms (GCM) 10K type strain sequencing project: providing services to taxonomists for standard genome sequencing and annotation.</title>
        <authorList>
            <consortium name="The Broad Institute Genomics Platform"/>
            <consortium name="The Broad Institute Genome Sequencing Center for Infectious Disease"/>
            <person name="Wu L."/>
            <person name="Ma J."/>
        </authorList>
    </citation>
    <scope>NUCLEOTIDE SEQUENCE [LARGE SCALE GENOMIC DNA]</scope>
    <source>
        <strain evidence="11">JCM 17925</strain>
    </source>
</reference>
<keyword evidence="6 8" id="KW-0560">Oxidoreductase</keyword>
<dbReference type="PROSITE" id="PS51330">
    <property type="entry name" value="DHFR_2"/>
    <property type="match status" value="1"/>
</dbReference>
<sequence length="172" mass="19407">MKISLIAAVAQNGVIGQSNPDGGPDMPWHLPDDFRFFKQKTSHHPVIMGRRTLQALGKPLPNRTNIVITRSNDFQADGCVVVHSLDDALAEARQVEQNEIFIIGGGEIYNMAMPAATTLYLTEIDKAFEGDTRFPEFDKSAWEEVERRHHPADDRHEAAFDFVTYERRRGIS</sequence>
<dbReference type="PIRSF" id="PIRSF000194">
    <property type="entry name" value="DHFR"/>
    <property type="match status" value="1"/>
</dbReference>
<evidence type="ECO:0000256" key="4">
    <source>
        <dbReference type="ARBA" id="ARBA00022563"/>
    </source>
</evidence>
<evidence type="ECO:0000256" key="8">
    <source>
        <dbReference type="PIRNR" id="PIRNR000194"/>
    </source>
</evidence>
<feature type="domain" description="DHFR" evidence="9">
    <location>
        <begin position="2"/>
        <end position="167"/>
    </location>
</feature>
<evidence type="ECO:0000313" key="11">
    <source>
        <dbReference type="Proteomes" id="UP001500936"/>
    </source>
</evidence>
<evidence type="ECO:0000256" key="7">
    <source>
        <dbReference type="ARBA" id="ARBA00025067"/>
    </source>
</evidence>
<comment type="catalytic activity">
    <reaction evidence="8">
        <text>(6S)-5,6,7,8-tetrahydrofolate + NADP(+) = 7,8-dihydrofolate + NADPH + H(+)</text>
        <dbReference type="Rhea" id="RHEA:15009"/>
        <dbReference type="ChEBI" id="CHEBI:15378"/>
        <dbReference type="ChEBI" id="CHEBI:57451"/>
        <dbReference type="ChEBI" id="CHEBI:57453"/>
        <dbReference type="ChEBI" id="CHEBI:57783"/>
        <dbReference type="ChEBI" id="CHEBI:58349"/>
        <dbReference type="EC" id="1.5.1.3"/>
    </reaction>
</comment>
<dbReference type="EC" id="1.5.1.3" evidence="3 8"/>
<dbReference type="InterPro" id="IPR001796">
    <property type="entry name" value="DHFR_dom"/>
</dbReference>
<gene>
    <name evidence="10" type="primary">folA</name>
    <name evidence="10" type="ORF">GCM10023187_34980</name>
</gene>
<evidence type="ECO:0000256" key="3">
    <source>
        <dbReference type="ARBA" id="ARBA00012856"/>
    </source>
</evidence>
<dbReference type="Proteomes" id="UP001500936">
    <property type="component" value="Unassembled WGS sequence"/>
</dbReference>
<dbReference type="RefSeq" id="WP_345269160.1">
    <property type="nucleotide sequence ID" value="NZ_BAABHB010000007.1"/>
</dbReference>
<organism evidence="10 11">
    <name type="scientific">Nibrella viscosa</name>
    <dbReference type="NCBI Taxonomy" id="1084524"/>
    <lineage>
        <taxon>Bacteria</taxon>
        <taxon>Pseudomonadati</taxon>
        <taxon>Bacteroidota</taxon>
        <taxon>Cytophagia</taxon>
        <taxon>Cytophagales</taxon>
        <taxon>Spirosomataceae</taxon>
        <taxon>Nibrella</taxon>
    </lineage>
</organism>
<keyword evidence="5 8" id="KW-0521">NADP</keyword>
<comment type="pathway">
    <text evidence="1 8">Cofactor biosynthesis; tetrahydrofolate biosynthesis; 5,6,7,8-tetrahydrofolate from 7,8-dihydrofolate: step 1/1.</text>
</comment>
<evidence type="ECO:0000313" key="10">
    <source>
        <dbReference type="EMBL" id="GAA4410415.1"/>
    </source>
</evidence>
<dbReference type="PANTHER" id="PTHR48069">
    <property type="entry name" value="DIHYDROFOLATE REDUCTASE"/>
    <property type="match status" value="1"/>
</dbReference>
<name>A0ABP8KNE9_9BACT</name>
<keyword evidence="4 8" id="KW-0554">One-carbon metabolism</keyword>
<comment type="function">
    <text evidence="7 8">Key enzyme in folate metabolism. Catalyzes an essential reaction for de novo glycine and purine synthesis, and for DNA precursor synthesis.</text>
</comment>
<dbReference type="SUPFAM" id="SSF53597">
    <property type="entry name" value="Dihydrofolate reductase-like"/>
    <property type="match status" value="1"/>
</dbReference>
<proteinExistence type="inferred from homology"/>
<dbReference type="EMBL" id="BAABHB010000007">
    <property type="protein sequence ID" value="GAA4410415.1"/>
    <property type="molecule type" value="Genomic_DNA"/>
</dbReference>
<dbReference type="Pfam" id="PF00186">
    <property type="entry name" value="DHFR_1"/>
    <property type="match status" value="1"/>
</dbReference>
<comment type="caution">
    <text evidence="10">The sequence shown here is derived from an EMBL/GenBank/DDBJ whole genome shotgun (WGS) entry which is preliminary data.</text>
</comment>
<evidence type="ECO:0000256" key="5">
    <source>
        <dbReference type="ARBA" id="ARBA00022857"/>
    </source>
</evidence>
<dbReference type="Gene3D" id="3.40.430.10">
    <property type="entry name" value="Dihydrofolate Reductase, subunit A"/>
    <property type="match status" value="1"/>
</dbReference>
<dbReference type="InterPro" id="IPR012259">
    <property type="entry name" value="DHFR"/>
</dbReference>
<accession>A0ABP8KNE9</accession>
<dbReference type="PANTHER" id="PTHR48069:SF3">
    <property type="entry name" value="DIHYDROFOLATE REDUCTASE"/>
    <property type="match status" value="1"/>
</dbReference>